<reference evidence="6" key="1">
    <citation type="submission" date="2016-10" db="EMBL/GenBank/DDBJ databases">
        <authorList>
            <person name="Varghese N."/>
            <person name="Submissions S."/>
        </authorList>
    </citation>
    <scope>NUCLEOTIDE SEQUENCE [LARGE SCALE GENOMIC DNA]</scope>
    <source>
        <strain evidence="6">KCTC 32247</strain>
    </source>
</reference>
<feature type="signal peptide" evidence="3">
    <location>
        <begin position="1"/>
        <end position="22"/>
    </location>
</feature>
<keyword evidence="3" id="KW-0732">Signal</keyword>
<dbReference type="InterPro" id="IPR036278">
    <property type="entry name" value="Sialidase_sf"/>
</dbReference>
<dbReference type="EMBL" id="LT629751">
    <property type="protein sequence ID" value="SDS07506.1"/>
    <property type="molecule type" value="Genomic_DNA"/>
</dbReference>
<accession>A0A1H1P8A3</accession>
<dbReference type="CDD" id="cd15482">
    <property type="entry name" value="Sialidase_non-viral"/>
    <property type="match status" value="2"/>
</dbReference>
<gene>
    <name evidence="5" type="ORF">SAMN05216221_1011</name>
</gene>
<dbReference type="Pfam" id="PF14870">
    <property type="entry name" value="PSII_BNR"/>
    <property type="match status" value="1"/>
</dbReference>
<dbReference type="PANTHER" id="PTHR47199:SF2">
    <property type="entry name" value="PHOTOSYSTEM II STABILITY_ASSEMBLY FACTOR HCF136, CHLOROPLASTIC"/>
    <property type="match status" value="1"/>
</dbReference>
<dbReference type="Proteomes" id="UP000243359">
    <property type="component" value="Chromosome I"/>
</dbReference>
<keyword evidence="2" id="KW-0604">Photosystem II</keyword>
<evidence type="ECO:0000313" key="6">
    <source>
        <dbReference type="Proteomes" id="UP000243359"/>
    </source>
</evidence>
<dbReference type="AlphaFoldDB" id="A0A1H1P8A3"/>
<dbReference type="GO" id="GO:0015979">
    <property type="term" value="P:photosynthesis"/>
    <property type="evidence" value="ECO:0007669"/>
    <property type="project" value="UniProtKB-KW"/>
</dbReference>
<evidence type="ECO:0000259" key="4">
    <source>
        <dbReference type="Pfam" id="PF14870"/>
    </source>
</evidence>
<dbReference type="OrthoDB" id="9813892at2"/>
<evidence type="ECO:0000256" key="3">
    <source>
        <dbReference type="SAM" id="SignalP"/>
    </source>
</evidence>
<evidence type="ECO:0000256" key="2">
    <source>
        <dbReference type="ARBA" id="ARBA00023276"/>
    </source>
</evidence>
<dbReference type="Gene3D" id="2.130.10.10">
    <property type="entry name" value="YVTN repeat-like/Quinoprotein amine dehydrogenase"/>
    <property type="match status" value="2"/>
</dbReference>
<dbReference type="InterPro" id="IPR015943">
    <property type="entry name" value="WD40/YVTN_repeat-like_dom_sf"/>
</dbReference>
<protein>
    <recommendedName>
        <fullName evidence="4">Photosynthesis system II assembly factor Ycf48/Hcf136-like domain-containing protein</fullName>
    </recommendedName>
</protein>
<evidence type="ECO:0000256" key="1">
    <source>
        <dbReference type="ARBA" id="ARBA00022531"/>
    </source>
</evidence>
<feature type="domain" description="Photosynthesis system II assembly factor Ycf48/Hcf136-like" evidence="4">
    <location>
        <begin position="47"/>
        <end position="159"/>
    </location>
</feature>
<dbReference type="PANTHER" id="PTHR47199">
    <property type="entry name" value="PHOTOSYSTEM II STABILITY/ASSEMBLY FACTOR HCF136, CHLOROPLASTIC"/>
    <property type="match status" value="1"/>
</dbReference>
<dbReference type="SUPFAM" id="SSF50939">
    <property type="entry name" value="Sialidases"/>
    <property type="match status" value="1"/>
</dbReference>
<dbReference type="InterPro" id="IPR028203">
    <property type="entry name" value="PSII_CF48-like_dom"/>
</dbReference>
<name>A0A1H1P8A3_9PSED</name>
<feature type="chain" id="PRO_5009256267" description="Photosynthesis system II assembly factor Ycf48/Hcf136-like domain-containing protein" evidence="3">
    <location>
        <begin position="23"/>
        <end position="324"/>
    </location>
</feature>
<organism evidence="5 6">
    <name type="scientific">Pseudomonas oryzae</name>
    <dbReference type="NCBI Taxonomy" id="1392877"/>
    <lineage>
        <taxon>Bacteria</taxon>
        <taxon>Pseudomonadati</taxon>
        <taxon>Pseudomonadota</taxon>
        <taxon>Gammaproteobacteria</taxon>
        <taxon>Pseudomonadales</taxon>
        <taxon>Pseudomonadaceae</taxon>
        <taxon>Pseudomonas</taxon>
    </lineage>
</organism>
<dbReference type="RefSeq" id="WP_090352147.1">
    <property type="nucleotide sequence ID" value="NZ_LT629751.1"/>
</dbReference>
<keyword evidence="6" id="KW-1185">Reference proteome</keyword>
<dbReference type="STRING" id="1392877.SAMN05216221_1011"/>
<dbReference type="GO" id="GO:0009523">
    <property type="term" value="C:photosystem II"/>
    <property type="evidence" value="ECO:0007669"/>
    <property type="project" value="UniProtKB-KW"/>
</dbReference>
<sequence length="324" mass="34433">MRQLIAYAVSAAVAATAVYAFSHRTPPPLPATELRTDRLLINDMTVDGRRVVAVGEQGIVLTSDDLGQSWQQAGVEPRRGSALTGVARLSAERLVAVGHDGWILRSEDGGRSWQESRIDDELAEPLLGVWAAGEQAVAAFGSYGKYFVSSDGGRNWQARELPVDGYHLNGMDGGADGRLMLVGEQGTALRSLDGGQNWERLPAFYNGSLFGVVRLSAERWLAYGMRGHVFVSADFGQSWSQVPLGHSAPLYGHTRLPGGDGVLVVGAGGSVIRFDRDGRLVGSLRLEGLGTLTAVSAPDDQVLVVGGEHGLFKSLRGGLAAVKE</sequence>
<evidence type="ECO:0000313" key="5">
    <source>
        <dbReference type="EMBL" id="SDS07506.1"/>
    </source>
</evidence>
<keyword evidence="1" id="KW-0602">Photosynthesis</keyword>
<proteinExistence type="predicted"/>